<dbReference type="RefSeq" id="WP_203734487.1">
    <property type="nucleotide sequence ID" value="NZ_BAAATX010000020.1"/>
</dbReference>
<protein>
    <recommendedName>
        <fullName evidence="4">DUF2206 domain-containing protein</fullName>
    </recommendedName>
</protein>
<feature type="transmembrane region" description="Helical" evidence="1">
    <location>
        <begin position="607"/>
        <end position="627"/>
    </location>
</feature>
<evidence type="ECO:0000256" key="1">
    <source>
        <dbReference type="SAM" id="Phobius"/>
    </source>
</evidence>
<feature type="transmembrane region" description="Helical" evidence="1">
    <location>
        <begin position="292"/>
        <end position="313"/>
    </location>
</feature>
<reference evidence="2 3" key="1">
    <citation type="submission" date="2021-01" db="EMBL/GenBank/DDBJ databases">
        <title>Whole genome shotgun sequence of Actinoplanes durhamensis NBRC 14914.</title>
        <authorList>
            <person name="Komaki H."/>
            <person name="Tamura T."/>
        </authorList>
    </citation>
    <scope>NUCLEOTIDE SEQUENCE [LARGE SCALE GENOMIC DNA]</scope>
    <source>
        <strain evidence="2 3">NBRC 14914</strain>
    </source>
</reference>
<dbReference type="Proteomes" id="UP000637628">
    <property type="component" value="Unassembled WGS sequence"/>
</dbReference>
<feature type="transmembrane region" description="Helical" evidence="1">
    <location>
        <begin position="320"/>
        <end position="336"/>
    </location>
</feature>
<evidence type="ECO:0000313" key="2">
    <source>
        <dbReference type="EMBL" id="GIE06630.1"/>
    </source>
</evidence>
<comment type="caution">
    <text evidence="2">The sequence shown here is derived from an EMBL/GenBank/DDBJ whole genome shotgun (WGS) entry which is preliminary data.</text>
</comment>
<feature type="transmembrane region" description="Helical" evidence="1">
    <location>
        <begin position="549"/>
        <end position="567"/>
    </location>
</feature>
<dbReference type="EMBL" id="BOML01000065">
    <property type="protein sequence ID" value="GIE06630.1"/>
    <property type="molecule type" value="Genomic_DNA"/>
</dbReference>
<name>A0ABQ3Z9Z0_9ACTN</name>
<feature type="transmembrane region" description="Helical" evidence="1">
    <location>
        <begin position="417"/>
        <end position="435"/>
    </location>
</feature>
<feature type="transmembrane region" description="Helical" evidence="1">
    <location>
        <begin position="388"/>
        <end position="405"/>
    </location>
</feature>
<sequence>MSQALLETFIVDTLRGRGRRRQGISFAPDVLVDNLVDRSSLLLATFVAVVLNLAFGDWHAVAALTGLWLLLGAPVILWFAAARPFVSTRDGRFLVATGLTVLTDILVALGVNTVLPWVGVAAPLRAVPLVIGSVLVIVAMAAIIPAGESAESVPLRSAPGLFAVAGTGLLAVTLSVAGPTRLNNGFGGTVAVLALLAVAGLMTQLFLGRRRHPAAVTALGIFFVALSLLLLTSLRGWFISGHDIQLEYGVFQLAQETGRWSIAAFRNPYNACLSVNLLPVSFAELTGIPGTYVFKVLLPVLFAVAPAALYRAVRNTAPQSVALLSAFYFVAFPTFFTDMAFLTRQEIAFLLLACAMVVLTDSGRPLRARRIAVTVLLTGIVLSHYSTTYVVLATLGIAYLAGKAVRLAGRFRGRPAFLTWWMFAITAVTALLWTGPATHTSLQAQVTTRAVVQELLGKRSATGSSDTAYSLFGGEKISAEQRLDDYTADTTRSTSQARKDGDFLPLKVIRKHPTGAVEQADMPLTFVGRLLGHAGVNVSTANTVVRQSAARLLQLLLLIGLVLTVVGRRRIFRATADQLTLGVGAMGVLGVLTVLPELSVDYGVLRAFQQGLFFFTPFIAAASIWIFRWAGRRAAVLGFGLCALLFLDLVGVVPKVLGGYPPQLHLANSGQYYDIYYVHPEERSGIDWLRQRPPGDDVQTDSYNFDRLPVVLKKRATNDIYPTLIGSNSYVFLGYTTVRKDEATVFYRGDLVTYRYPIDLLDSMKNKVYSNDGAEVYR</sequence>
<gene>
    <name evidence="2" type="ORF">Adu01nite_79800</name>
</gene>
<feature type="transmembrane region" description="Helical" evidence="1">
    <location>
        <begin position="579"/>
        <end position="595"/>
    </location>
</feature>
<feature type="transmembrane region" description="Helical" evidence="1">
    <location>
        <begin position="185"/>
        <end position="207"/>
    </location>
</feature>
<accession>A0ABQ3Z9Z0</accession>
<proteinExistence type="predicted"/>
<feature type="transmembrane region" description="Helical" evidence="1">
    <location>
        <begin position="61"/>
        <end position="81"/>
    </location>
</feature>
<feature type="transmembrane region" description="Helical" evidence="1">
    <location>
        <begin position="634"/>
        <end position="653"/>
    </location>
</feature>
<feature type="transmembrane region" description="Helical" evidence="1">
    <location>
        <begin position="158"/>
        <end position="179"/>
    </location>
</feature>
<keyword evidence="3" id="KW-1185">Reference proteome</keyword>
<organism evidence="2 3">
    <name type="scientific">Paractinoplanes durhamensis</name>
    <dbReference type="NCBI Taxonomy" id="113563"/>
    <lineage>
        <taxon>Bacteria</taxon>
        <taxon>Bacillati</taxon>
        <taxon>Actinomycetota</taxon>
        <taxon>Actinomycetes</taxon>
        <taxon>Micromonosporales</taxon>
        <taxon>Micromonosporaceae</taxon>
        <taxon>Paractinoplanes</taxon>
    </lineage>
</organism>
<keyword evidence="1" id="KW-0472">Membrane</keyword>
<feature type="transmembrane region" description="Helical" evidence="1">
    <location>
        <begin position="127"/>
        <end position="146"/>
    </location>
</feature>
<evidence type="ECO:0008006" key="4">
    <source>
        <dbReference type="Google" id="ProtNLM"/>
    </source>
</evidence>
<keyword evidence="1" id="KW-0812">Transmembrane</keyword>
<feature type="transmembrane region" description="Helical" evidence="1">
    <location>
        <begin position="93"/>
        <end position="115"/>
    </location>
</feature>
<keyword evidence="1" id="KW-1133">Transmembrane helix</keyword>
<feature type="transmembrane region" description="Helical" evidence="1">
    <location>
        <begin position="214"/>
        <end position="238"/>
    </location>
</feature>
<evidence type="ECO:0000313" key="3">
    <source>
        <dbReference type="Proteomes" id="UP000637628"/>
    </source>
</evidence>